<name>A0A6G6SHQ7_PROVU</name>
<evidence type="ECO:0000313" key="3">
    <source>
        <dbReference type="Proteomes" id="UP000503287"/>
    </source>
</evidence>
<dbReference type="SUPFAM" id="SSF52540">
    <property type="entry name" value="P-loop containing nucleoside triphosphate hydrolases"/>
    <property type="match status" value="1"/>
</dbReference>
<dbReference type="InterPro" id="IPR003959">
    <property type="entry name" value="ATPase_AAA_core"/>
</dbReference>
<protein>
    <submittedName>
        <fullName evidence="2">AAA family ATPase</fullName>
    </submittedName>
</protein>
<dbReference type="GO" id="GO:0005524">
    <property type="term" value="F:ATP binding"/>
    <property type="evidence" value="ECO:0007669"/>
    <property type="project" value="InterPro"/>
</dbReference>
<dbReference type="InterPro" id="IPR027417">
    <property type="entry name" value="P-loop_NTPase"/>
</dbReference>
<dbReference type="PANTHER" id="PTHR43581">
    <property type="entry name" value="ATP/GTP PHOSPHATASE"/>
    <property type="match status" value="1"/>
</dbReference>
<dbReference type="Gene3D" id="3.40.50.300">
    <property type="entry name" value="P-loop containing nucleotide triphosphate hydrolases"/>
    <property type="match status" value="1"/>
</dbReference>
<proteinExistence type="predicted"/>
<dbReference type="Pfam" id="PF13304">
    <property type="entry name" value="AAA_21"/>
    <property type="match status" value="1"/>
</dbReference>
<accession>A0A6G6SHQ7</accession>
<dbReference type="PANTHER" id="PTHR43581:SF2">
    <property type="entry name" value="EXCINUCLEASE ATPASE SUBUNIT"/>
    <property type="match status" value="1"/>
</dbReference>
<dbReference type="AlphaFoldDB" id="A0A6G6SHQ7"/>
<evidence type="ECO:0000259" key="1">
    <source>
        <dbReference type="SMART" id="SM00382"/>
    </source>
</evidence>
<dbReference type="InterPro" id="IPR003593">
    <property type="entry name" value="AAA+_ATPase"/>
</dbReference>
<sequence>MIIKSINGTIPFTEKNISIDLDDKKSVVIIGNNGSGKTSLLQEINKYFESIFSNNTGNFIEEIKTNIDNYTLWMNEAESKNDYTSYYRYKKNIDQENLKLKEFQFKINVEIDNIDEMVKESYYKKFIYFYFRASRQISINESHGTKPISEIKESWLSVDQSSMLNKYTNQDLESYLITLYTQEALYNKNNEPAKANKLSLWIRELEEKISILMECRINFEFDYENYKLYIVRDQYYRSSFRELSSGYSAILDIFTEILFRASLYSIEPSEIKGIVLIDEIDAHLHLSIQRKVLPMLISTFPKIQFIITTHSPFVLGSSDDFIIFDITKNINIPSLTMYSYENIVKNILDVDVIPNTVREKIQKLKEQIEAGGKDKDLLNSIFSELESSLSILDSESKAIYYTALNMYIGE</sequence>
<dbReference type="Proteomes" id="UP000503287">
    <property type="component" value="Chromosome"/>
</dbReference>
<organism evidence="2 3">
    <name type="scientific">Proteus vulgaris</name>
    <dbReference type="NCBI Taxonomy" id="585"/>
    <lineage>
        <taxon>Bacteria</taxon>
        <taxon>Pseudomonadati</taxon>
        <taxon>Pseudomonadota</taxon>
        <taxon>Gammaproteobacteria</taxon>
        <taxon>Enterobacterales</taxon>
        <taxon>Morganellaceae</taxon>
        <taxon>Proteus</taxon>
    </lineage>
</organism>
<dbReference type="EMBL" id="CP047344">
    <property type="protein sequence ID" value="QIF94053.1"/>
    <property type="molecule type" value="Genomic_DNA"/>
</dbReference>
<evidence type="ECO:0000313" key="2">
    <source>
        <dbReference type="EMBL" id="QIF94053.1"/>
    </source>
</evidence>
<keyword evidence="3" id="KW-1185">Reference proteome</keyword>
<dbReference type="InterPro" id="IPR051396">
    <property type="entry name" value="Bact_Antivir_Def_Nuclease"/>
</dbReference>
<dbReference type="SMART" id="SM00382">
    <property type="entry name" value="AAA"/>
    <property type="match status" value="1"/>
</dbReference>
<dbReference type="GO" id="GO:0016887">
    <property type="term" value="F:ATP hydrolysis activity"/>
    <property type="evidence" value="ECO:0007669"/>
    <property type="project" value="InterPro"/>
</dbReference>
<feature type="domain" description="AAA+ ATPase" evidence="1">
    <location>
        <begin position="23"/>
        <end position="334"/>
    </location>
</feature>
<gene>
    <name evidence="2" type="ORF">GTH24_09155</name>
</gene>
<reference evidence="2 3" key="1">
    <citation type="submission" date="2020-01" db="EMBL/GenBank/DDBJ databases">
        <title>The genomic epidemiology of tigecycline resistance gene tet(X) variants in a swine farm in China.</title>
        <authorList>
            <person name="Peng K."/>
            <person name="Li R."/>
        </authorList>
    </citation>
    <scope>NUCLEOTIDE SEQUENCE [LARGE SCALE GENOMIC DNA]</scope>
    <source>
        <strain evidence="2 3">ZN3</strain>
    </source>
</reference>
<dbReference type="RefSeq" id="WP_072068045.1">
    <property type="nucleotide sequence ID" value="NZ_CP047344.1"/>
</dbReference>